<protein>
    <submittedName>
        <fullName evidence="1">Uncharacterized protein</fullName>
    </submittedName>
</protein>
<reference evidence="1" key="1">
    <citation type="submission" date="2019-04" db="EMBL/GenBank/DDBJ databases">
        <title>Genome assembly of Zosterops borbonicus 15179.</title>
        <authorList>
            <person name="Leroy T."/>
            <person name="Anselmetti Y."/>
            <person name="Tilak M.-K."/>
            <person name="Nabholz B."/>
        </authorList>
    </citation>
    <scope>NUCLEOTIDE SEQUENCE</scope>
    <source>
        <strain evidence="1">HGM_15179</strain>
        <tissue evidence="1">Muscle</tissue>
    </source>
</reference>
<accession>A0A8K1LUL9</accession>
<dbReference type="AlphaFoldDB" id="A0A8K1LUL9"/>
<gene>
    <name evidence="1" type="ORF">HGM15179_000243</name>
</gene>
<organism evidence="1 2">
    <name type="scientific">Zosterops borbonicus</name>
    <dbReference type="NCBI Taxonomy" id="364589"/>
    <lineage>
        <taxon>Eukaryota</taxon>
        <taxon>Metazoa</taxon>
        <taxon>Chordata</taxon>
        <taxon>Craniata</taxon>
        <taxon>Vertebrata</taxon>
        <taxon>Euteleostomi</taxon>
        <taxon>Archelosauria</taxon>
        <taxon>Archosauria</taxon>
        <taxon>Dinosauria</taxon>
        <taxon>Saurischia</taxon>
        <taxon>Theropoda</taxon>
        <taxon>Coelurosauria</taxon>
        <taxon>Aves</taxon>
        <taxon>Neognathae</taxon>
        <taxon>Neoaves</taxon>
        <taxon>Telluraves</taxon>
        <taxon>Australaves</taxon>
        <taxon>Passeriformes</taxon>
        <taxon>Sylvioidea</taxon>
        <taxon>Zosteropidae</taxon>
        <taxon>Zosterops</taxon>
    </lineage>
</organism>
<proteinExistence type="predicted"/>
<sequence length="115" mass="11977">MSSATGTVTVQQPLNYRAGARVQPTDGGQLEEVFEPATGTGEPPGAGEPVCLQGPLSSAFPQLTGLPCPPRCAPAVVAELCLQRSVIALPYTEIGSRSVRRKMQSDSGKTPIIEV</sequence>
<dbReference type="EMBL" id="SWJQ01000003">
    <property type="protein sequence ID" value="TRZ26899.1"/>
    <property type="molecule type" value="Genomic_DNA"/>
</dbReference>
<evidence type="ECO:0000313" key="2">
    <source>
        <dbReference type="Proteomes" id="UP000796761"/>
    </source>
</evidence>
<keyword evidence="2" id="KW-1185">Reference proteome</keyword>
<evidence type="ECO:0000313" key="1">
    <source>
        <dbReference type="EMBL" id="TRZ26899.1"/>
    </source>
</evidence>
<comment type="caution">
    <text evidence="1">The sequence shown here is derived from an EMBL/GenBank/DDBJ whole genome shotgun (WGS) entry which is preliminary data.</text>
</comment>
<name>A0A8K1LUL9_9PASS</name>
<dbReference type="Proteomes" id="UP000796761">
    <property type="component" value="Unassembled WGS sequence"/>
</dbReference>